<sequence length="108" mass="12690">MAVTYVIRFDIRPDQRERFMTLLTGVLDAMRQEPMFHEAVLHADPDNENRMMLYETWEDHADVLEVQVKRPYRDAWHAALPELLASPRDISVWHPVRSDRSGWGRSGS</sequence>
<dbReference type="AlphaFoldDB" id="A0A1X7CTT3"/>
<dbReference type="InterPro" id="IPR007138">
    <property type="entry name" value="ABM_dom"/>
</dbReference>
<dbReference type="SUPFAM" id="SSF54909">
    <property type="entry name" value="Dimeric alpha+beta barrel"/>
    <property type="match status" value="1"/>
</dbReference>
<dbReference type="Gene3D" id="3.30.70.100">
    <property type="match status" value="1"/>
</dbReference>
<dbReference type="InterPro" id="IPR011008">
    <property type="entry name" value="Dimeric_a/b-barrel"/>
</dbReference>
<dbReference type="OrthoDB" id="9812192at2"/>
<dbReference type="RefSeq" id="WP_085420022.1">
    <property type="nucleotide sequence ID" value="NZ_FXAF01000002.1"/>
</dbReference>
<evidence type="ECO:0000313" key="3">
    <source>
        <dbReference type="Proteomes" id="UP000192903"/>
    </source>
</evidence>
<dbReference type="Pfam" id="PF03992">
    <property type="entry name" value="ABM"/>
    <property type="match status" value="1"/>
</dbReference>
<dbReference type="GO" id="GO:0004497">
    <property type="term" value="F:monooxygenase activity"/>
    <property type="evidence" value="ECO:0007669"/>
    <property type="project" value="UniProtKB-KW"/>
</dbReference>
<feature type="domain" description="ABM" evidence="1">
    <location>
        <begin position="3"/>
        <end position="93"/>
    </location>
</feature>
<dbReference type="Proteomes" id="UP000192903">
    <property type="component" value="Unassembled WGS sequence"/>
</dbReference>
<accession>A0A1X7CTT3</accession>
<dbReference type="PROSITE" id="PS51725">
    <property type="entry name" value="ABM"/>
    <property type="match status" value="1"/>
</dbReference>
<organism evidence="2 3">
    <name type="scientific">Xaviernesmea oryzae</name>
    <dbReference type="NCBI Taxonomy" id="464029"/>
    <lineage>
        <taxon>Bacteria</taxon>
        <taxon>Pseudomonadati</taxon>
        <taxon>Pseudomonadota</taxon>
        <taxon>Alphaproteobacteria</taxon>
        <taxon>Hyphomicrobiales</taxon>
        <taxon>Rhizobiaceae</taxon>
        <taxon>Rhizobium/Agrobacterium group</taxon>
        <taxon>Xaviernesmea</taxon>
    </lineage>
</organism>
<protein>
    <submittedName>
        <fullName evidence="2">Quinol monooxygenase YgiN</fullName>
    </submittedName>
</protein>
<proteinExistence type="predicted"/>
<keyword evidence="2" id="KW-0503">Monooxygenase</keyword>
<evidence type="ECO:0000313" key="2">
    <source>
        <dbReference type="EMBL" id="SMF02958.1"/>
    </source>
</evidence>
<dbReference type="EMBL" id="FXAF01000002">
    <property type="protein sequence ID" value="SMF02958.1"/>
    <property type="molecule type" value="Genomic_DNA"/>
</dbReference>
<dbReference type="STRING" id="464029.SAMN02982989_4584"/>
<evidence type="ECO:0000259" key="1">
    <source>
        <dbReference type="PROSITE" id="PS51725"/>
    </source>
</evidence>
<reference evidence="3" key="1">
    <citation type="submission" date="2017-04" db="EMBL/GenBank/DDBJ databases">
        <authorList>
            <person name="Varghese N."/>
            <person name="Submissions S."/>
        </authorList>
    </citation>
    <scope>NUCLEOTIDE SEQUENCE [LARGE SCALE GENOMIC DNA]</scope>
    <source>
        <strain evidence="3">B4P</strain>
    </source>
</reference>
<keyword evidence="3" id="KW-1185">Reference proteome</keyword>
<gene>
    <name evidence="2" type="ORF">SAMN02982989_4584</name>
</gene>
<name>A0A1X7CTT3_9HYPH</name>
<keyword evidence="2" id="KW-0560">Oxidoreductase</keyword>